<dbReference type="Proteomes" id="UP000252530">
    <property type="component" value="Unassembled WGS sequence"/>
</dbReference>
<organism evidence="1 2">
    <name type="scientific">Bifidobacterium aemilianum</name>
    <dbReference type="NCBI Taxonomy" id="2493120"/>
    <lineage>
        <taxon>Bacteria</taxon>
        <taxon>Bacillati</taxon>
        <taxon>Actinomycetota</taxon>
        <taxon>Actinomycetes</taxon>
        <taxon>Bifidobacteriales</taxon>
        <taxon>Bifidobacteriaceae</taxon>
        <taxon>Bifidobacterium</taxon>
    </lineage>
</organism>
<evidence type="ECO:0000313" key="1">
    <source>
        <dbReference type="EMBL" id="RBP98509.1"/>
    </source>
</evidence>
<dbReference type="AlphaFoldDB" id="A0A366KA81"/>
<reference evidence="1 2" key="1">
    <citation type="submission" date="2017-10" db="EMBL/GenBank/DDBJ databases">
        <title>Bifidobacterium xylocopum sp. nov. and Bifidobacterium aemilianum sp. nov., from the carpenter bee (Xylocopa violacea) digestive tract.</title>
        <authorList>
            <person name="Alberoni D."/>
            <person name="Baffoni L."/>
            <person name="Di Gioia D."/>
            <person name="Gaggia F."/>
            <person name="Biavati B."/>
        </authorList>
    </citation>
    <scope>NUCLEOTIDE SEQUENCE [LARGE SCALE GENOMIC DNA]</scope>
    <source>
        <strain evidence="1 2">XV10</strain>
    </source>
</reference>
<dbReference type="InterPro" id="IPR025101">
    <property type="entry name" value="DUF4012"/>
</dbReference>
<protein>
    <submittedName>
        <fullName evidence="1">Chemotaxis protein</fullName>
    </submittedName>
</protein>
<sequence>MAFLFLLTFCLALFYGQVQEVKKDLNISMASISQIDSSLDVEGMSQVLRQLEPQRQNTQQAREITQGFIWKLLVGVPVVGDDVRTMQGMASTMDSLMADALPELSSALGHLQGAPLSTVDGQINLTPLLDAGKSLSKANTITQEQNRALKALPRPRLSKFRQSYEEAAKRLDYVSTVLDDYAYGLQVLPGLLGQSGPRTYAIVAMTPAEARSAGGLVGAVGTADIDTGRVSFGDFRSNTEYISAGQGAPTEDEKRIFSQWGPLKMSLDVRDIAAVPDTQRTAEQMRNIWGKTPWGKQKQLDGVILVDPVCLQEMIKVSGSVTMPDGQVLTGIDTAEFLLNTIYKKYTPEQQDVYFGQVARQSMTQVFSGLDAGKVSRILRNWRDLSLQRHFAIYMFDRQEESVMEKANLTAHTPDDARKPTVGVYVTEQNSSKMDWYVHRSAKIVSSDCQQRGPKRYHFEYTMTNTLKDWQADLVPTYVTGQGQAGQPRRTAVEKTLIYAPAGGQLSNISVKGDADPVSKQRMDGKNLYATVARLAPGESVVLSFDVTTSPQAQQDLALDQTPMGWMDPGPGVINQCFASSK</sequence>
<accession>A0A366KA81</accession>
<proteinExistence type="predicted"/>
<dbReference type="EMBL" id="PDCG01000001">
    <property type="protein sequence ID" value="RBP98509.1"/>
    <property type="molecule type" value="Genomic_DNA"/>
</dbReference>
<evidence type="ECO:0000313" key="2">
    <source>
        <dbReference type="Proteomes" id="UP000252530"/>
    </source>
</evidence>
<gene>
    <name evidence="1" type="ORF">CRD60_01190</name>
</gene>
<dbReference type="RefSeq" id="WP_113859483.1">
    <property type="nucleotide sequence ID" value="NZ_PDCG01000001.1"/>
</dbReference>
<dbReference type="OrthoDB" id="3223041at2"/>
<keyword evidence="2" id="KW-1185">Reference proteome</keyword>
<dbReference type="Pfam" id="PF13196">
    <property type="entry name" value="DUF4012"/>
    <property type="match status" value="1"/>
</dbReference>
<name>A0A366KA81_9BIFI</name>
<comment type="caution">
    <text evidence="1">The sequence shown here is derived from an EMBL/GenBank/DDBJ whole genome shotgun (WGS) entry which is preliminary data.</text>
</comment>